<feature type="compositionally biased region" description="Polar residues" evidence="1">
    <location>
        <begin position="311"/>
        <end position="336"/>
    </location>
</feature>
<protein>
    <submittedName>
        <fullName evidence="3">Uncharacterized protein</fullName>
    </submittedName>
</protein>
<dbReference type="AlphaFoldDB" id="A0A517MBK6"/>
<feature type="compositionally biased region" description="Low complexity" evidence="1">
    <location>
        <begin position="532"/>
        <end position="545"/>
    </location>
</feature>
<feature type="signal peptide" evidence="2">
    <location>
        <begin position="1"/>
        <end position="27"/>
    </location>
</feature>
<name>A0A517MBK6_9BACT</name>
<dbReference type="OrthoDB" id="292767at2"/>
<sequence precursor="true">MIFHRRLPTVLALTATSFFAFMPPVSAGCLCDWLFGRPPAYAAGYAPVYPVGPAYPVTPGYAANMPVLPPVVTTSAPVANSAPTAYAAQMPAYGSAPASAPVLPNGYAGAYSSLYGGATASATQAAPSTLSSSLYGTGNTYANSPTPYPGTSYSANMPATYNAPGVTAYSPAATPYMAGQPAVVAPPVVPVAPPRTGLFPRIRGFFGNLFGTNYRTSYYRAPVTYYRPQTTVDPATGTTVTVQRPCTSYQYQVQRMPYVSLDPGASTPVGAAPVDPCANISPYGATAPYGQTAPGLSGIQGGQFDPYAQPSYGQPNYGQTTPGGQPAPLNNTTPGASSEGYVPQPTLPPVVETQRYPTPAVPSLPSTPSTGPLTGAPTPPSTSPTTRYHQQPYAGGAANSPFPSTPSTQPAAPSQQLQGYQVPSSGASVSPVPPAEYARPIPAPPTNWDNRDAAPVPSREVAGGRTASRPAWGFKTISWSKPVDDRSSDIQRATYDNESLSLSAPANEPTRAAQPWPTPTREPVAEQLPELRSAPARPAVTAPRVKAYDDSGWRSNR</sequence>
<dbReference type="KEGG" id="rml:FF011L_10210"/>
<feature type="chain" id="PRO_5021769234" evidence="2">
    <location>
        <begin position="28"/>
        <end position="557"/>
    </location>
</feature>
<dbReference type="PROSITE" id="PS51257">
    <property type="entry name" value="PROKAR_LIPOPROTEIN"/>
    <property type="match status" value="1"/>
</dbReference>
<accession>A0A517MBK6</accession>
<keyword evidence="4" id="KW-1185">Reference proteome</keyword>
<proteinExistence type="predicted"/>
<evidence type="ECO:0000256" key="1">
    <source>
        <dbReference type="SAM" id="MobiDB-lite"/>
    </source>
</evidence>
<reference evidence="3 4" key="1">
    <citation type="submission" date="2019-02" db="EMBL/GenBank/DDBJ databases">
        <title>Deep-cultivation of Planctomycetes and their phenomic and genomic characterization uncovers novel biology.</title>
        <authorList>
            <person name="Wiegand S."/>
            <person name="Jogler M."/>
            <person name="Boedeker C."/>
            <person name="Pinto D."/>
            <person name="Vollmers J."/>
            <person name="Rivas-Marin E."/>
            <person name="Kohn T."/>
            <person name="Peeters S.H."/>
            <person name="Heuer A."/>
            <person name="Rast P."/>
            <person name="Oberbeckmann S."/>
            <person name="Bunk B."/>
            <person name="Jeske O."/>
            <person name="Meyerdierks A."/>
            <person name="Storesund J.E."/>
            <person name="Kallscheuer N."/>
            <person name="Luecker S."/>
            <person name="Lage O.M."/>
            <person name="Pohl T."/>
            <person name="Merkel B.J."/>
            <person name="Hornburger P."/>
            <person name="Mueller R.-W."/>
            <person name="Bruemmer F."/>
            <person name="Labrenz M."/>
            <person name="Spormann A.M."/>
            <person name="Op den Camp H."/>
            <person name="Overmann J."/>
            <person name="Amann R."/>
            <person name="Jetten M.S.M."/>
            <person name="Mascher T."/>
            <person name="Medema M.H."/>
            <person name="Devos D.P."/>
            <person name="Kaster A.-K."/>
            <person name="Ovreas L."/>
            <person name="Rohde M."/>
            <person name="Galperin M.Y."/>
            <person name="Jogler C."/>
        </authorList>
    </citation>
    <scope>NUCLEOTIDE SEQUENCE [LARGE SCALE GENOMIC DNA]</scope>
    <source>
        <strain evidence="3 4">FF011L</strain>
    </source>
</reference>
<keyword evidence="2" id="KW-0732">Signal</keyword>
<dbReference type="EMBL" id="CP036262">
    <property type="protein sequence ID" value="QDS92279.1"/>
    <property type="molecule type" value="Genomic_DNA"/>
</dbReference>
<feature type="compositionally biased region" description="Polar residues" evidence="1">
    <location>
        <begin position="490"/>
        <end position="504"/>
    </location>
</feature>
<feature type="region of interest" description="Disordered" evidence="1">
    <location>
        <begin position="294"/>
        <end position="557"/>
    </location>
</feature>
<evidence type="ECO:0000256" key="2">
    <source>
        <dbReference type="SAM" id="SignalP"/>
    </source>
</evidence>
<evidence type="ECO:0000313" key="3">
    <source>
        <dbReference type="EMBL" id="QDS92279.1"/>
    </source>
</evidence>
<dbReference type="RefSeq" id="WP_145350565.1">
    <property type="nucleotide sequence ID" value="NZ_CP036262.1"/>
</dbReference>
<organism evidence="3 4">
    <name type="scientific">Roseimaritima multifibrata</name>
    <dbReference type="NCBI Taxonomy" id="1930274"/>
    <lineage>
        <taxon>Bacteria</taxon>
        <taxon>Pseudomonadati</taxon>
        <taxon>Planctomycetota</taxon>
        <taxon>Planctomycetia</taxon>
        <taxon>Pirellulales</taxon>
        <taxon>Pirellulaceae</taxon>
        <taxon>Roseimaritima</taxon>
    </lineage>
</organism>
<dbReference type="Proteomes" id="UP000320672">
    <property type="component" value="Chromosome"/>
</dbReference>
<evidence type="ECO:0000313" key="4">
    <source>
        <dbReference type="Proteomes" id="UP000320672"/>
    </source>
</evidence>
<feature type="compositionally biased region" description="Basic and acidic residues" evidence="1">
    <location>
        <begin position="546"/>
        <end position="557"/>
    </location>
</feature>
<feature type="compositionally biased region" description="Low complexity" evidence="1">
    <location>
        <begin position="400"/>
        <end position="430"/>
    </location>
</feature>
<feature type="compositionally biased region" description="Low complexity" evidence="1">
    <location>
        <begin position="363"/>
        <end position="376"/>
    </location>
</feature>
<gene>
    <name evidence="3" type="ORF">FF011L_10210</name>
</gene>